<comment type="caution">
    <text evidence="2">The sequence shown here is derived from an EMBL/GenBank/DDBJ whole genome shotgun (WGS) entry which is preliminary data.</text>
</comment>
<evidence type="ECO:0000313" key="3">
    <source>
        <dbReference type="Proteomes" id="UP000823632"/>
    </source>
</evidence>
<gene>
    <name evidence="2" type="ORF">IAC76_08260</name>
</gene>
<accession>A0A9D9H1H3</accession>
<proteinExistence type="predicted"/>
<name>A0A9D9H1H3_9BACT</name>
<reference evidence="2" key="2">
    <citation type="journal article" date="2021" name="PeerJ">
        <title>Extensive microbial diversity within the chicken gut microbiome revealed by metagenomics and culture.</title>
        <authorList>
            <person name="Gilroy R."/>
            <person name="Ravi A."/>
            <person name="Getino M."/>
            <person name="Pursley I."/>
            <person name="Horton D.L."/>
            <person name="Alikhan N.F."/>
            <person name="Baker D."/>
            <person name="Gharbi K."/>
            <person name="Hall N."/>
            <person name="Watson M."/>
            <person name="Adriaenssens E.M."/>
            <person name="Foster-Nyarko E."/>
            <person name="Jarju S."/>
            <person name="Secka A."/>
            <person name="Antonio M."/>
            <person name="Oren A."/>
            <person name="Chaudhuri R.R."/>
            <person name="La Ragione R."/>
            <person name="Hildebrand F."/>
            <person name="Pallen M.J."/>
        </authorList>
    </citation>
    <scope>NUCLEOTIDE SEQUENCE</scope>
    <source>
        <strain evidence="2">10192</strain>
    </source>
</reference>
<feature type="signal peptide" evidence="1">
    <location>
        <begin position="1"/>
        <end position="20"/>
    </location>
</feature>
<evidence type="ECO:0000256" key="1">
    <source>
        <dbReference type="SAM" id="SignalP"/>
    </source>
</evidence>
<dbReference type="AlphaFoldDB" id="A0A9D9H1H3"/>
<organism evidence="2 3">
    <name type="scientific">Candidatus Scatousia excrementipullorum</name>
    <dbReference type="NCBI Taxonomy" id="2840936"/>
    <lineage>
        <taxon>Bacteria</taxon>
        <taxon>Candidatus Scatousia</taxon>
    </lineage>
</organism>
<feature type="chain" id="PRO_5038609157" evidence="1">
    <location>
        <begin position="21"/>
        <end position="108"/>
    </location>
</feature>
<reference evidence="2" key="1">
    <citation type="submission" date="2020-10" db="EMBL/GenBank/DDBJ databases">
        <authorList>
            <person name="Gilroy R."/>
        </authorList>
    </citation>
    <scope>NUCLEOTIDE SEQUENCE</scope>
    <source>
        <strain evidence="2">10192</strain>
    </source>
</reference>
<dbReference type="Proteomes" id="UP000823632">
    <property type="component" value="Unassembled WGS sequence"/>
</dbReference>
<protein>
    <submittedName>
        <fullName evidence="2">Uncharacterized protein</fullName>
    </submittedName>
</protein>
<keyword evidence="1" id="KW-0732">Signal</keyword>
<evidence type="ECO:0000313" key="2">
    <source>
        <dbReference type="EMBL" id="MBO8431363.1"/>
    </source>
</evidence>
<sequence length="108" mass="12356">MKKNLILLGMLAIAASPVLAEVDVHTLTEPYYLRNSNYSSETIRLIQLDKHYANGVPVVQKKVKYSDNNFLNATAEAIHAAFKYWDPAWDDGKFFTRDIDQQFGFDDL</sequence>
<dbReference type="EMBL" id="JADIND010000186">
    <property type="protein sequence ID" value="MBO8431363.1"/>
    <property type="molecule type" value="Genomic_DNA"/>
</dbReference>